<keyword evidence="4" id="KW-0539">Nucleus</keyword>
<evidence type="ECO:0000256" key="3">
    <source>
        <dbReference type="ARBA" id="ARBA00023163"/>
    </source>
</evidence>
<sequence length="241" mass="27888">MANNNEDFFDLINFSGEQEHVQDQKSPLQNQSVTFMEPNINNLLDFPINRLLEKYSRKQDANFMNEENIYLLQIVEQPEQCRMSGDSVKDRRPIDPAPIIKLSIFNSDLQRIEESTDSPFYVIHASLWSVDMNRQLDILHDTRALIGSLVSSPSLLKDLDSQKSYFFAFSDLSIRLAGQYRLKFSLINLIRNEIVAFIFSNPFTVYSAKTYPGMKESSELSKHLAKQGLKLTIRNKSNFKY</sequence>
<dbReference type="PROSITE" id="PS51821">
    <property type="entry name" value="VELVET"/>
    <property type="match status" value="1"/>
</dbReference>
<evidence type="ECO:0000256" key="4">
    <source>
        <dbReference type="ARBA" id="ARBA00023242"/>
    </source>
</evidence>
<reference evidence="6" key="1">
    <citation type="journal article" date="2020" name="Microb. Genom.">
        <title>Genetic diversity of clinical and environmental Mucorales isolates obtained from an investigation of mucormycosis cases among solid organ transplant recipients.</title>
        <authorList>
            <person name="Nguyen M.H."/>
            <person name="Kaul D."/>
            <person name="Muto C."/>
            <person name="Cheng S.J."/>
            <person name="Richter R.A."/>
            <person name="Bruno V.M."/>
            <person name="Liu G."/>
            <person name="Beyhan S."/>
            <person name="Sundermann A.J."/>
            <person name="Mounaud S."/>
            <person name="Pasculle A.W."/>
            <person name="Nierman W.C."/>
            <person name="Driscoll E."/>
            <person name="Cumbie R."/>
            <person name="Clancy C.J."/>
            <person name="Dupont C.L."/>
        </authorList>
    </citation>
    <scope>NUCLEOTIDE SEQUENCE</scope>
    <source>
        <strain evidence="6">GL11</strain>
    </source>
</reference>
<gene>
    <name evidence="6" type="ORF">G6F64_012864</name>
</gene>
<dbReference type="InterPro" id="IPR038491">
    <property type="entry name" value="Velvet_dom_sf"/>
</dbReference>
<name>A0A9P6WWK4_RHIOR</name>
<dbReference type="OrthoDB" id="5599552at2759"/>
<comment type="subcellular location">
    <subcellularLocation>
        <location evidence="1">Nucleus</location>
    </subcellularLocation>
</comment>
<protein>
    <recommendedName>
        <fullName evidence="5">Velvet domain-containing protein</fullName>
    </recommendedName>
</protein>
<keyword evidence="7" id="KW-1185">Reference proteome</keyword>
<evidence type="ECO:0000256" key="2">
    <source>
        <dbReference type="ARBA" id="ARBA00023015"/>
    </source>
</evidence>
<dbReference type="PANTHER" id="PTHR33572">
    <property type="entry name" value="SPORE DEVELOPMENT REGULATOR VOSA"/>
    <property type="match status" value="1"/>
</dbReference>
<evidence type="ECO:0000313" key="6">
    <source>
        <dbReference type="EMBL" id="KAG1299337.1"/>
    </source>
</evidence>
<comment type="caution">
    <text evidence="6">The sequence shown here is derived from an EMBL/GenBank/DDBJ whole genome shotgun (WGS) entry which is preliminary data.</text>
</comment>
<feature type="domain" description="Velvet" evidence="5">
    <location>
        <begin position="64"/>
        <end position="234"/>
    </location>
</feature>
<dbReference type="Proteomes" id="UP000716291">
    <property type="component" value="Unassembled WGS sequence"/>
</dbReference>
<evidence type="ECO:0000256" key="1">
    <source>
        <dbReference type="ARBA" id="ARBA00004123"/>
    </source>
</evidence>
<dbReference type="Pfam" id="PF11754">
    <property type="entry name" value="Velvet"/>
    <property type="match status" value="2"/>
</dbReference>
<keyword evidence="2" id="KW-0805">Transcription regulation</keyword>
<dbReference type="GO" id="GO:0005634">
    <property type="term" value="C:nucleus"/>
    <property type="evidence" value="ECO:0007669"/>
    <property type="project" value="UniProtKB-SubCell"/>
</dbReference>
<evidence type="ECO:0000259" key="5">
    <source>
        <dbReference type="PROSITE" id="PS51821"/>
    </source>
</evidence>
<keyword evidence="3" id="KW-0804">Transcription</keyword>
<proteinExistence type="predicted"/>
<dbReference type="EMBL" id="JAANQT010004373">
    <property type="protein sequence ID" value="KAG1299337.1"/>
    <property type="molecule type" value="Genomic_DNA"/>
</dbReference>
<accession>A0A9P6WWK4</accession>
<dbReference type="InterPro" id="IPR037525">
    <property type="entry name" value="Velvet_dom"/>
</dbReference>
<dbReference type="InterPro" id="IPR021740">
    <property type="entry name" value="Velvet"/>
</dbReference>
<evidence type="ECO:0000313" key="7">
    <source>
        <dbReference type="Proteomes" id="UP000716291"/>
    </source>
</evidence>
<organism evidence="6 7">
    <name type="scientific">Rhizopus oryzae</name>
    <name type="common">Mucormycosis agent</name>
    <name type="synonym">Rhizopus arrhizus var. delemar</name>
    <dbReference type="NCBI Taxonomy" id="64495"/>
    <lineage>
        <taxon>Eukaryota</taxon>
        <taxon>Fungi</taxon>
        <taxon>Fungi incertae sedis</taxon>
        <taxon>Mucoromycota</taxon>
        <taxon>Mucoromycotina</taxon>
        <taxon>Mucoromycetes</taxon>
        <taxon>Mucorales</taxon>
        <taxon>Mucorineae</taxon>
        <taxon>Rhizopodaceae</taxon>
        <taxon>Rhizopus</taxon>
    </lineage>
</organism>
<dbReference type="AlphaFoldDB" id="A0A9P6WWK4"/>
<dbReference type="Gene3D" id="2.60.40.3960">
    <property type="entry name" value="Velvet domain"/>
    <property type="match status" value="1"/>
</dbReference>